<gene>
    <name evidence="5" type="ORF">SAMN05444394_2048</name>
</gene>
<protein>
    <submittedName>
        <fullName evidence="5">Glycosyltransferase, GT2 family</fullName>
    </submittedName>
</protein>
<dbReference type="Proteomes" id="UP000185221">
    <property type="component" value="Unassembled WGS sequence"/>
</dbReference>
<dbReference type="InterPro" id="IPR029044">
    <property type="entry name" value="Nucleotide-diphossugar_trans"/>
</dbReference>
<organism evidence="5 6">
    <name type="scientific">Algoriphagus halophilus</name>
    <dbReference type="NCBI Taxonomy" id="226505"/>
    <lineage>
        <taxon>Bacteria</taxon>
        <taxon>Pseudomonadati</taxon>
        <taxon>Bacteroidota</taxon>
        <taxon>Cytophagia</taxon>
        <taxon>Cytophagales</taxon>
        <taxon>Cyclobacteriaceae</taxon>
        <taxon>Algoriphagus</taxon>
    </lineage>
</organism>
<dbReference type="OrthoDB" id="9801954at2"/>
<keyword evidence="2" id="KW-0328">Glycosyltransferase</keyword>
<dbReference type="GO" id="GO:0016757">
    <property type="term" value="F:glycosyltransferase activity"/>
    <property type="evidence" value="ECO:0007669"/>
    <property type="project" value="UniProtKB-KW"/>
</dbReference>
<feature type="domain" description="Glycosyltransferase 2-like" evidence="4">
    <location>
        <begin position="4"/>
        <end position="153"/>
    </location>
</feature>
<keyword evidence="3 5" id="KW-0808">Transferase</keyword>
<evidence type="ECO:0000256" key="1">
    <source>
        <dbReference type="ARBA" id="ARBA00006739"/>
    </source>
</evidence>
<evidence type="ECO:0000313" key="5">
    <source>
        <dbReference type="EMBL" id="SIN81382.1"/>
    </source>
</evidence>
<sequence>MFISVIIPVYQDWERLNLCLKALDNQTNIESIFEVIIVNNDPSDDYRPSEKFSFPIKFLTETIPGSYSARNKGLTEAKGDGVLFTDSDCIPAPDWIYQAKNLLENGEAELYGGQIEVFSHLENNFVNFEKAFAFPNAFYVEKGSFSVTANLLVKKEVVEKIGGFNPSLMTGGDSEFCNRAVKAGFKISYSPLMSLKHPARSSWEEMKVKAIRFGGRLPKGKNKLVIILKLIGKFRIRFTDIQQVYHLSGYGISDKFGFFLIKQRLRWVEANESMRVYLGKKPGRK</sequence>
<reference evidence="6" key="1">
    <citation type="submission" date="2016-11" db="EMBL/GenBank/DDBJ databases">
        <authorList>
            <person name="Varghese N."/>
            <person name="Submissions S."/>
        </authorList>
    </citation>
    <scope>NUCLEOTIDE SEQUENCE [LARGE SCALE GENOMIC DNA]</scope>
    <source>
        <strain evidence="6">DSM 15292</strain>
    </source>
</reference>
<comment type="similarity">
    <text evidence="1">Belongs to the glycosyltransferase 2 family.</text>
</comment>
<evidence type="ECO:0000259" key="4">
    <source>
        <dbReference type="Pfam" id="PF00535"/>
    </source>
</evidence>
<accession>A0A1N6EEB3</accession>
<dbReference type="Pfam" id="PF00535">
    <property type="entry name" value="Glycos_transf_2"/>
    <property type="match status" value="1"/>
</dbReference>
<evidence type="ECO:0000256" key="3">
    <source>
        <dbReference type="ARBA" id="ARBA00022679"/>
    </source>
</evidence>
<dbReference type="STRING" id="226505.SAMN05444394_2048"/>
<dbReference type="PANTHER" id="PTHR43179">
    <property type="entry name" value="RHAMNOSYLTRANSFERASE WBBL"/>
    <property type="match status" value="1"/>
</dbReference>
<dbReference type="InterPro" id="IPR001173">
    <property type="entry name" value="Glyco_trans_2-like"/>
</dbReference>
<evidence type="ECO:0000256" key="2">
    <source>
        <dbReference type="ARBA" id="ARBA00022676"/>
    </source>
</evidence>
<dbReference type="SUPFAM" id="SSF53448">
    <property type="entry name" value="Nucleotide-diphospho-sugar transferases"/>
    <property type="match status" value="1"/>
</dbReference>
<dbReference type="PANTHER" id="PTHR43179:SF12">
    <property type="entry name" value="GALACTOFURANOSYLTRANSFERASE GLFT2"/>
    <property type="match status" value="1"/>
</dbReference>
<dbReference type="RefSeq" id="WP_074224713.1">
    <property type="nucleotide sequence ID" value="NZ_FSRC01000001.1"/>
</dbReference>
<dbReference type="Gene3D" id="3.90.550.10">
    <property type="entry name" value="Spore Coat Polysaccharide Biosynthesis Protein SpsA, Chain A"/>
    <property type="match status" value="1"/>
</dbReference>
<dbReference type="CDD" id="cd00761">
    <property type="entry name" value="Glyco_tranf_GTA_type"/>
    <property type="match status" value="1"/>
</dbReference>
<evidence type="ECO:0000313" key="6">
    <source>
        <dbReference type="Proteomes" id="UP000185221"/>
    </source>
</evidence>
<name>A0A1N6EEB3_9BACT</name>
<proteinExistence type="inferred from homology"/>
<dbReference type="EMBL" id="FSRC01000001">
    <property type="protein sequence ID" value="SIN81382.1"/>
    <property type="molecule type" value="Genomic_DNA"/>
</dbReference>
<dbReference type="AlphaFoldDB" id="A0A1N6EEB3"/>
<keyword evidence="6" id="KW-1185">Reference proteome</keyword>